<dbReference type="AlphaFoldDB" id="A0A918YUS3"/>
<dbReference type="InterPro" id="IPR045336">
    <property type="entry name" value="MmgE_PrpD_N"/>
</dbReference>
<dbReference type="RefSeq" id="WP_308433489.1">
    <property type="nucleotide sequence ID" value="NZ_BMVG01000077.1"/>
</dbReference>
<name>A0A918YUS3_9ACTN</name>
<dbReference type="Pfam" id="PF19305">
    <property type="entry name" value="MmgE_PrpD_C"/>
    <property type="match status" value="1"/>
</dbReference>
<dbReference type="Proteomes" id="UP000655443">
    <property type="component" value="Unassembled WGS sequence"/>
</dbReference>
<evidence type="ECO:0000313" key="5">
    <source>
        <dbReference type="Proteomes" id="UP000655443"/>
    </source>
</evidence>
<organism evidence="4 5">
    <name type="scientific">Streptomyces alanosinicus</name>
    <dbReference type="NCBI Taxonomy" id="68171"/>
    <lineage>
        <taxon>Bacteria</taxon>
        <taxon>Bacillati</taxon>
        <taxon>Actinomycetota</taxon>
        <taxon>Actinomycetes</taxon>
        <taxon>Kitasatosporales</taxon>
        <taxon>Streptomycetaceae</taxon>
        <taxon>Streptomyces</taxon>
    </lineage>
</organism>
<dbReference type="InterPro" id="IPR045337">
    <property type="entry name" value="MmgE_PrpD_C"/>
</dbReference>
<evidence type="ECO:0008006" key="6">
    <source>
        <dbReference type="Google" id="ProtNLM"/>
    </source>
</evidence>
<dbReference type="Gene3D" id="1.10.4100.10">
    <property type="entry name" value="2-methylcitrate dehydratase PrpD"/>
    <property type="match status" value="1"/>
</dbReference>
<comment type="similarity">
    <text evidence="1">Belongs to the PrpD family.</text>
</comment>
<dbReference type="PANTHER" id="PTHR16943">
    <property type="entry name" value="2-METHYLCITRATE DEHYDRATASE-RELATED"/>
    <property type="match status" value="1"/>
</dbReference>
<dbReference type="GO" id="GO:0016829">
    <property type="term" value="F:lyase activity"/>
    <property type="evidence" value="ECO:0007669"/>
    <property type="project" value="InterPro"/>
</dbReference>
<dbReference type="Gene3D" id="3.30.1330.120">
    <property type="entry name" value="2-methylcitrate dehydratase PrpD"/>
    <property type="match status" value="1"/>
</dbReference>
<dbReference type="PANTHER" id="PTHR16943:SF8">
    <property type="entry name" value="2-METHYLCITRATE DEHYDRATASE"/>
    <property type="match status" value="1"/>
</dbReference>
<dbReference type="EMBL" id="BMVG01000077">
    <property type="protein sequence ID" value="GHE16148.1"/>
    <property type="molecule type" value="Genomic_DNA"/>
</dbReference>
<dbReference type="InterPro" id="IPR036148">
    <property type="entry name" value="MmgE/PrpD_sf"/>
</dbReference>
<evidence type="ECO:0000259" key="2">
    <source>
        <dbReference type="Pfam" id="PF03972"/>
    </source>
</evidence>
<reference evidence="4" key="2">
    <citation type="submission" date="2020-09" db="EMBL/GenBank/DDBJ databases">
        <authorList>
            <person name="Sun Q."/>
            <person name="Ohkuma M."/>
        </authorList>
    </citation>
    <scope>NUCLEOTIDE SEQUENCE</scope>
    <source>
        <strain evidence="4">JCM 4714</strain>
    </source>
</reference>
<dbReference type="SUPFAM" id="SSF103378">
    <property type="entry name" value="2-methylcitrate dehydratase PrpD"/>
    <property type="match status" value="1"/>
</dbReference>
<reference evidence="4" key="1">
    <citation type="journal article" date="2014" name="Int. J. Syst. Evol. Microbiol.">
        <title>Complete genome sequence of Corynebacterium casei LMG S-19264T (=DSM 44701T), isolated from a smear-ripened cheese.</title>
        <authorList>
            <consortium name="US DOE Joint Genome Institute (JGI-PGF)"/>
            <person name="Walter F."/>
            <person name="Albersmeier A."/>
            <person name="Kalinowski J."/>
            <person name="Ruckert C."/>
        </authorList>
    </citation>
    <scope>NUCLEOTIDE SEQUENCE</scope>
    <source>
        <strain evidence="4">JCM 4714</strain>
    </source>
</reference>
<gene>
    <name evidence="4" type="ORF">GCM10010339_93080</name>
</gene>
<keyword evidence="5" id="KW-1185">Reference proteome</keyword>
<feature type="domain" description="MmgE/PrpD N-terminal" evidence="2">
    <location>
        <begin position="24"/>
        <end position="243"/>
    </location>
</feature>
<dbReference type="Pfam" id="PF03972">
    <property type="entry name" value="MmgE_PrpD_N"/>
    <property type="match status" value="1"/>
</dbReference>
<proteinExistence type="inferred from homology"/>
<protein>
    <recommendedName>
        <fullName evidence="6">VlmK-like protein</fullName>
    </recommendedName>
</protein>
<feature type="domain" description="MmgE/PrpD C-terminal" evidence="3">
    <location>
        <begin position="274"/>
        <end position="383"/>
    </location>
</feature>
<dbReference type="InterPro" id="IPR005656">
    <property type="entry name" value="MmgE_PrpD"/>
</dbReference>
<comment type="caution">
    <text evidence="4">The sequence shown here is derived from an EMBL/GenBank/DDBJ whole genome shotgun (WGS) entry which is preliminary data.</text>
</comment>
<evidence type="ECO:0000259" key="3">
    <source>
        <dbReference type="Pfam" id="PF19305"/>
    </source>
</evidence>
<accession>A0A918YUS3</accession>
<sequence length="510" mass="53219">MTTEASAPPPGAAGTDGRLTQLTRLGEWAGRLELSDIPKRVVDFASSHLLSQLAAIRTGLRQGDGRRLVGALGPPFQADTAQSARVLAAAGAWLNLDDTAYAGHLGPSTVGVPVAFAYARRLSGAELLRAVVLADECAARVTAAATLGPFRGQTALHTHIVGAVAGRLACERAPAEQWHNALSLALSAPPWTLLRGFVTSDARLLHVPVAVRMGLDACDAAAGGLRGAPDIIEHPDGFLGQFATVPLPDAVTLGLGERWHTETLSFKLHPGGPGIDAAIDCAIELHRDLGAELGAWDAADVADVAVECSVYTLFAARKAEPYLAGPRSPVGALVLTTPYPVATALLTGRLTIEDFTQPQVSSAERWQLADKVRLVHDTTMTRALLAGDAPFGEALRQAGAQGVAWLKEFGGAQLADLAPETTPPAKDFTTASKPTPARVRVTLRDGRVLTRELSVPHGGIGPELRASHAGLMAEKFRAAGGAAAVVEAWPRLATLAPPDLRALLEQALAP</sequence>
<dbReference type="InterPro" id="IPR042183">
    <property type="entry name" value="MmgE/PrpD_sf_1"/>
</dbReference>
<evidence type="ECO:0000256" key="1">
    <source>
        <dbReference type="ARBA" id="ARBA00006174"/>
    </source>
</evidence>
<dbReference type="InterPro" id="IPR042188">
    <property type="entry name" value="MmgE/PrpD_sf_2"/>
</dbReference>
<evidence type="ECO:0000313" key="4">
    <source>
        <dbReference type="EMBL" id="GHE16148.1"/>
    </source>
</evidence>